<comment type="caution">
    <text evidence="2">The sequence shown here is derived from an EMBL/GenBank/DDBJ whole genome shotgun (WGS) entry which is preliminary data.</text>
</comment>
<accession>A0A9W7XSZ9</accession>
<proteinExistence type="predicted"/>
<protein>
    <submittedName>
        <fullName evidence="2">Uncharacterized protein</fullName>
    </submittedName>
</protein>
<name>A0A9W7XSZ9_9FUNG</name>
<dbReference type="EMBL" id="JANBOI010004162">
    <property type="protein sequence ID" value="KAJ1717953.1"/>
    <property type="molecule type" value="Genomic_DNA"/>
</dbReference>
<feature type="region of interest" description="Disordered" evidence="1">
    <location>
        <begin position="1"/>
        <end position="73"/>
    </location>
</feature>
<gene>
    <name evidence="2" type="ORF">LPJ61_007012</name>
</gene>
<evidence type="ECO:0000256" key="1">
    <source>
        <dbReference type="SAM" id="MobiDB-lite"/>
    </source>
</evidence>
<evidence type="ECO:0000313" key="3">
    <source>
        <dbReference type="Proteomes" id="UP001143981"/>
    </source>
</evidence>
<dbReference type="AlphaFoldDB" id="A0A9W7XSZ9"/>
<organism evidence="2 3">
    <name type="scientific">Coemansia biformis</name>
    <dbReference type="NCBI Taxonomy" id="1286918"/>
    <lineage>
        <taxon>Eukaryota</taxon>
        <taxon>Fungi</taxon>
        <taxon>Fungi incertae sedis</taxon>
        <taxon>Zoopagomycota</taxon>
        <taxon>Kickxellomycotina</taxon>
        <taxon>Kickxellomycetes</taxon>
        <taxon>Kickxellales</taxon>
        <taxon>Kickxellaceae</taxon>
        <taxon>Coemansia</taxon>
    </lineage>
</organism>
<feature type="compositionally biased region" description="Acidic residues" evidence="1">
    <location>
        <begin position="64"/>
        <end position="73"/>
    </location>
</feature>
<feature type="non-terminal residue" evidence="2">
    <location>
        <position position="73"/>
    </location>
</feature>
<evidence type="ECO:0000313" key="2">
    <source>
        <dbReference type="EMBL" id="KAJ1717953.1"/>
    </source>
</evidence>
<dbReference type="Proteomes" id="UP001143981">
    <property type="component" value="Unassembled WGS sequence"/>
</dbReference>
<feature type="compositionally biased region" description="Low complexity" evidence="1">
    <location>
        <begin position="35"/>
        <end position="45"/>
    </location>
</feature>
<sequence>MRSGIRPLRSWSSSENRAPTIEDSEDREVRDVRRFSVAGPASSAGSTGGSRKSHAQRSLHTWAEEEDEMLDGA</sequence>
<keyword evidence="3" id="KW-1185">Reference proteome</keyword>
<reference evidence="2" key="1">
    <citation type="submission" date="2022-07" db="EMBL/GenBank/DDBJ databases">
        <title>Phylogenomic reconstructions and comparative analyses of Kickxellomycotina fungi.</title>
        <authorList>
            <person name="Reynolds N.K."/>
            <person name="Stajich J.E."/>
            <person name="Barry K."/>
            <person name="Grigoriev I.V."/>
            <person name="Crous P."/>
            <person name="Smith M.E."/>
        </authorList>
    </citation>
    <scope>NUCLEOTIDE SEQUENCE</scope>
    <source>
        <strain evidence="2">BCRC 34381</strain>
    </source>
</reference>